<evidence type="ECO:0000313" key="2">
    <source>
        <dbReference type="Proteomes" id="UP000026915"/>
    </source>
</evidence>
<protein>
    <submittedName>
        <fullName evidence="1">Uncharacterized protein</fullName>
    </submittedName>
</protein>
<accession>A0A061ED15</accession>
<dbReference type="Gramene" id="EOY02816">
    <property type="protein sequence ID" value="EOY02816"/>
    <property type="gene ID" value="TCM_017213"/>
</dbReference>
<dbReference type="Proteomes" id="UP000026915">
    <property type="component" value="Chromosome 4"/>
</dbReference>
<reference evidence="1 2" key="1">
    <citation type="journal article" date="2013" name="Genome Biol.">
        <title>The genome sequence of the most widely cultivated cacao type and its use to identify candidate genes regulating pod color.</title>
        <authorList>
            <person name="Motamayor J.C."/>
            <person name="Mockaitis K."/>
            <person name="Schmutz J."/>
            <person name="Haiminen N."/>
            <person name="Iii D.L."/>
            <person name="Cornejo O."/>
            <person name="Findley S.D."/>
            <person name="Zheng P."/>
            <person name="Utro F."/>
            <person name="Royaert S."/>
            <person name="Saski C."/>
            <person name="Jenkins J."/>
            <person name="Podicheti R."/>
            <person name="Zhao M."/>
            <person name="Scheffler B.E."/>
            <person name="Stack J.C."/>
            <person name="Feltus F.A."/>
            <person name="Mustiga G.M."/>
            <person name="Amores F."/>
            <person name="Phillips W."/>
            <person name="Marelli J.P."/>
            <person name="May G.D."/>
            <person name="Shapiro H."/>
            <person name="Ma J."/>
            <person name="Bustamante C.D."/>
            <person name="Schnell R.J."/>
            <person name="Main D."/>
            <person name="Gilbert D."/>
            <person name="Parida L."/>
            <person name="Kuhn D.N."/>
        </authorList>
    </citation>
    <scope>NUCLEOTIDE SEQUENCE [LARGE SCALE GENOMIC DNA]</scope>
    <source>
        <strain evidence="2">cv. Matina 1-6</strain>
    </source>
</reference>
<name>A0A061ED15_THECC</name>
<dbReference type="InParanoid" id="A0A061ED15"/>
<dbReference type="EMBL" id="CM001882">
    <property type="protein sequence ID" value="EOY02816.1"/>
    <property type="molecule type" value="Genomic_DNA"/>
</dbReference>
<dbReference type="AlphaFoldDB" id="A0A061ED15"/>
<evidence type="ECO:0000313" key="1">
    <source>
        <dbReference type="EMBL" id="EOY02816.1"/>
    </source>
</evidence>
<sequence length="108" mass="12431">MLSMRLDNSNCHGDMDSDLIKLNSWPLLKVVKCVNSRRVDNALLAAGGNPTSWAKDDNKVHWDLRNAMNNLEFYQKNKIYAIQQLVEKFCSDPAWCSVFGWEFADFCL</sequence>
<organism evidence="1 2">
    <name type="scientific">Theobroma cacao</name>
    <name type="common">Cacao</name>
    <name type="synonym">Cocoa</name>
    <dbReference type="NCBI Taxonomy" id="3641"/>
    <lineage>
        <taxon>Eukaryota</taxon>
        <taxon>Viridiplantae</taxon>
        <taxon>Streptophyta</taxon>
        <taxon>Embryophyta</taxon>
        <taxon>Tracheophyta</taxon>
        <taxon>Spermatophyta</taxon>
        <taxon>Magnoliopsida</taxon>
        <taxon>eudicotyledons</taxon>
        <taxon>Gunneridae</taxon>
        <taxon>Pentapetalae</taxon>
        <taxon>rosids</taxon>
        <taxon>malvids</taxon>
        <taxon>Malvales</taxon>
        <taxon>Malvaceae</taxon>
        <taxon>Byttnerioideae</taxon>
        <taxon>Theobroma</taxon>
    </lineage>
</organism>
<gene>
    <name evidence="1" type="ORF">TCM_017213</name>
</gene>
<proteinExistence type="predicted"/>
<keyword evidence="2" id="KW-1185">Reference proteome</keyword>
<dbReference type="HOGENOM" id="CLU_2201821_0_0_1"/>